<dbReference type="AlphaFoldDB" id="A0A165M1A4"/>
<sequence>MTFSYNRRAMPSFLSKVFTRKKDEKDASHPPKRTSVPSLLEGKFEAVSPPASPSATNVAHSQSVQKEERKEKEKEKEAGFSLFRTRSPRPTSPKTDAAKSELPHLTLNLPEEKAKDGRQLGVVLETDVGDRSVVPDHVIGERRLNPSEALKLVKACSTAIIDLGGLETLGVMHPHWYSASPDVQRKLISLFILSLASNSPSTLPPSPSSPSALFNTELEYTRSPHDLAAVLRWALRHLRLEGDFFGIGSSGTEPWQWYKKFSEAERVASYPPNAFSQFLTPQLPPAHLQLLLTTLEILSSLAAHSDRSGVSGSKLSKLLGLWLLTARRAETSDDWTSFYARWERAGRIMEHLLLAQIRDETTHTKVPRRLIELVAGYPYLKGSEPEDDLLPRPRLSTRTYDALYVRLETQLPDFTVPKPKQSPRQIIADAVEAEGTSQAGEYDGLWELLKQQADATEKVALSAEDDASPALTRVFTDETTRLLSMLPAEDSRTQVTTIKLEVPEPRGRSRSVETGQNGAVANGAPRATMSTTDLSPKDWTDFSSLGFGESALGKDFASTLMDNDVEVTEPRLVRRKSSRRQKASTPADVPLTSRTVTLPTKCASVNIVQVDEAFIDFWSDALLDPIASDWPSFIVCQLRPVPGFETNGKLIDWLVIEQVFTRPPPPPEPESPTLHRTISPKPSLRSNISARKSATFSNAKKRFTLFSSKETIGSLDAKLATRKKTGKSARIGEMGEILPEEPEPQQTTEDKPAPELRSPDPTSAEVATAVAAIAVAGTAAAVVTEKINADLPPVPIVQAEAPAAEAATSISAVKNDEEPADKPTKFVEHITPPTNTTPASSEEAAADDDVVESNGLPPAPEPVVLTGETPGPDVALSTSEPVALAEASAHARAEPIESPNTREQPASVEEVQPAAEAEPQPQPQPVSEPTVDAAVTESPEPAPTVIEASAPPVDVATPEPEVTLPAAASVQEAPAAPEVEPEELKTPLAATEEATADVETAVERPAPVAEPVLEGLSTEEEPTVGPTSTVEEAVAEPTAEVAVAKDESKLEPADETHEPVVPREPQSTTTGGPVIPQESTAAAPEENAVAPPEEPGAAPPGESTVTVPPESGVEESTSRPADAPPETEGTAVAKYAEEAPALSGEPEQCTQAADETQNGSAHEDKAGDAASPGVAA</sequence>
<feature type="compositionally biased region" description="Low complexity" evidence="1">
    <location>
        <begin position="965"/>
        <end position="978"/>
    </location>
</feature>
<dbReference type="STRING" id="1314783.A0A165M1A4"/>
<feature type="region of interest" description="Disordered" evidence="1">
    <location>
        <begin position="811"/>
        <end position="1176"/>
    </location>
</feature>
<evidence type="ECO:0000259" key="2">
    <source>
        <dbReference type="Pfam" id="PF08101"/>
    </source>
</evidence>
<feature type="compositionally biased region" description="Polar residues" evidence="1">
    <location>
        <begin position="53"/>
        <end position="64"/>
    </location>
</feature>
<evidence type="ECO:0000313" key="3">
    <source>
        <dbReference type="EMBL" id="KZT65115.1"/>
    </source>
</evidence>
<dbReference type="Gene3D" id="1.10.555.10">
    <property type="entry name" value="Rho GTPase activation protein"/>
    <property type="match status" value="1"/>
</dbReference>
<keyword evidence="4" id="KW-1185">Reference proteome</keyword>
<name>A0A165M1A4_9APHY</name>
<dbReference type="Pfam" id="PF08101">
    <property type="entry name" value="Msb1-Mug8_dom"/>
    <property type="match status" value="1"/>
</dbReference>
<dbReference type="InterPro" id="IPR037508">
    <property type="entry name" value="Msb1/Mug8"/>
</dbReference>
<feature type="domain" description="Meiotically up-regulated protein Msb1/Mug8" evidence="2">
    <location>
        <begin position="254"/>
        <end position="379"/>
    </location>
</feature>
<feature type="region of interest" description="Disordered" evidence="1">
    <location>
        <begin position="14"/>
        <end position="99"/>
    </location>
</feature>
<feature type="compositionally biased region" description="Basic and acidic residues" evidence="1">
    <location>
        <begin position="20"/>
        <end position="29"/>
    </location>
</feature>
<feature type="compositionally biased region" description="Polar residues" evidence="1">
    <location>
        <begin position="1148"/>
        <end position="1160"/>
    </location>
</feature>
<feature type="compositionally biased region" description="Basic and acidic residues" evidence="1">
    <location>
        <begin position="814"/>
        <end position="828"/>
    </location>
</feature>
<dbReference type="Proteomes" id="UP000076727">
    <property type="component" value="Unassembled WGS sequence"/>
</dbReference>
<reference evidence="3 4" key="1">
    <citation type="journal article" date="2016" name="Mol. Biol. Evol.">
        <title>Comparative Genomics of Early-Diverging Mushroom-Forming Fungi Provides Insights into the Origins of Lignocellulose Decay Capabilities.</title>
        <authorList>
            <person name="Nagy L.G."/>
            <person name="Riley R."/>
            <person name="Tritt A."/>
            <person name="Adam C."/>
            <person name="Daum C."/>
            <person name="Floudas D."/>
            <person name="Sun H."/>
            <person name="Yadav J.S."/>
            <person name="Pangilinan J."/>
            <person name="Larsson K.H."/>
            <person name="Matsuura K."/>
            <person name="Barry K."/>
            <person name="Labutti K."/>
            <person name="Kuo R."/>
            <person name="Ohm R.A."/>
            <person name="Bhattacharya S.S."/>
            <person name="Shirouzu T."/>
            <person name="Yoshinaga Y."/>
            <person name="Martin F.M."/>
            <person name="Grigoriev I.V."/>
            <person name="Hibbett D.S."/>
        </authorList>
    </citation>
    <scope>NUCLEOTIDE SEQUENCE [LARGE SCALE GENOMIC DNA]</scope>
    <source>
        <strain evidence="3 4">L-15889</strain>
    </source>
</reference>
<dbReference type="OrthoDB" id="3362494at2759"/>
<feature type="compositionally biased region" description="Low complexity" evidence="1">
    <location>
        <begin position="1081"/>
        <end position="1091"/>
    </location>
</feature>
<feature type="compositionally biased region" description="Basic and acidic residues" evidence="1">
    <location>
        <begin position="1043"/>
        <end position="1061"/>
    </location>
</feature>
<feature type="compositionally biased region" description="Low complexity" evidence="1">
    <location>
        <begin position="989"/>
        <end position="999"/>
    </location>
</feature>
<dbReference type="EMBL" id="KV429112">
    <property type="protein sequence ID" value="KZT65115.1"/>
    <property type="molecule type" value="Genomic_DNA"/>
</dbReference>
<feature type="compositionally biased region" description="Basic and acidic residues" evidence="1">
    <location>
        <begin position="65"/>
        <end position="78"/>
    </location>
</feature>
<dbReference type="InterPro" id="IPR012965">
    <property type="entry name" value="Msb1/Mug8_dom"/>
</dbReference>
<feature type="region of interest" description="Disordered" evidence="1">
    <location>
        <begin position="720"/>
        <end position="764"/>
    </location>
</feature>
<organism evidence="3 4">
    <name type="scientific">Daedalea quercina L-15889</name>
    <dbReference type="NCBI Taxonomy" id="1314783"/>
    <lineage>
        <taxon>Eukaryota</taxon>
        <taxon>Fungi</taxon>
        <taxon>Dikarya</taxon>
        <taxon>Basidiomycota</taxon>
        <taxon>Agaricomycotina</taxon>
        <taxon>Agaricomycetes</taxon>
        <taxon>Polyporales</taxon>
        <taxon>Fomitopsis</taxon>
    </lineage>
</organism>
<evidence type="ECO:0000313" key="4">
    <source>
        <dbReference type="Proteomes" id="UP000076727"/>
    </source>
</evidence>
<proteinExistence type="predicted"/>
<feature type="region of interest" description="Disordered" evidence="1">
    <location>
        <begin position="662"/>
        <end position="691"/>
    </location>
</feature>
<dbReference type="InterPro" id="IPR008936">
    <property type="entry name" value="Rho_GTPase_activation_prot"/>
</dbReference>
<accession>A0A165M1A4</accession>
<evidence type="ECO:0000256" key="1">
    <source>
        <dbReference type="SAM" id="MobiDB-lite"/>
    </source>
</evidence>
<feature type="compositionally biased region" description="Low complexity" evidence="1">
    <location>
        <begin position="1029"/>
        <end position="1042"/>
    </location>
</feature>
<protein>
    <recommendedName>
        <fullName evidence="2">Meiotically up-regulated protein Msb1/Mug8 domain-containing protein</fullName>
    </recommendedName>
</protein>
<feature type="region of interest" description="Disordered" evidence="1">
    <location>
        <begin position="504"/>
        <end position="535"/>
    </location>
</feature>
<gene>
    <name evidence="3" type="ORF">DAEQUDRAFT_769156</name>
</gene>
<dbReference type="PANTHER" id="PTHR28093">
    <property type="entry name" value="MORPHOGENESIS-RELATED PROTEIN MSB1"/>
    <property type="match status" value="1"/>
</dbReference>
<dbReference type="PANTHER" id="PTHR28093:SF1">
    <property type="entry name" value="MORPHOGENESIS-RELATED PROTEIN MSB1"/>
    <property type="match status" value="1"/>
</dbReference>
<feature type="compositionally biased region" description="Low complexity" evidence="1">
    <location>
        <begin position="905"/>
        <end position="919"/>
    </location>
</feature>
<feature type="compositionally biased region" description="Basic and acidic residues" evidence="1">
    <location>
        <begin position="748"/>
        <end position="758"/>
    </location>
</feature>